<organism evidence="1 2">
    <name type="scientific">Exidia glandulosa HHB12029</name>
    <dbReference type="NCBI Taxonomy" id="1314781"/>
    <lineage>
        <taxon>Eukaryota</taxon>
        <taxon>Fungi</taxon>
        <taxon>Dikarya</taxon>
        <taxon>Basidiomycota</taxon>
        <taxon>Agaricomycotina</taxon>
        <taxon>Agaricomycetes</taxon>
        <taxon>Auriculariales</taxon>
        <taxon>Exidiaceae</taxon>
        <taxon>Exidia</taxon>
    </lineage>
</organism>
<proteinExistence type="predicted"/>
<keyword evidence="2" id="KW-1185">Reference proteome</keyword>
<dbReference type="EMBL" id="KV426050">
    <property type="protein sequence ID" value="KZV90363.1"/>
    <property type="molecule type" value="Genomic_DNA"/>
</dbReference>
<reference evidence="1 2" key="1">
    <citation type="journal article" date="2016" name="Mol. Biol. Evol.">
        <title>Comparative Genomics of Early-Diverging Mushroom-Forming Fungi Provides Insights into the Origins of Lignocellulose Decay Capabilities.</title>
        <authorList>
            <person name="Nagy L.G."/>
            <person name="Riley R."/>
            <person name="Tritt A."/>
            <person name="Adam C."/>
            <person name="Daum C."/>
            <person name="Floudas D."/>
            <person name="Sun H."/>
            <person name="Yadav J.S."/>
            <person name="Pangilinan J."/>
            <person name="Larsson K.H."/>
            <person name="Matsuura K."/>
            <person name="Barry K."/>
            <person name="Labutti K."/>
            <person name="Kuo R."/>
            <person name="Ohm R.A."/>
            <person name="Bhattacharya S.S."/>
            <person name="Shirouzu T."/>
            <person name="Yoshinaga Y."/>
            <person name="Martin F.M."/>
            <person name="Grigoriev I.V."/>
            <person name="Hibbett D.S."/>
        </authorList>
    </citation>
    <scope>NUCLEOTIDE SEQUENCE [LARGE SCALE GENOMIC DNA]</scope>
    <source>
        <strain evidence="1 2">HHB12029</strain>
    </source>
</reference>
<evidence type="ECO:0000313" key="2">
    <source>
        <dbReference type="Proteomes" id="UP000077266"/>
    </source>
</evidence>
<protein>
    <submittedName>
        <fullName evidence="1">Uncharacterized protein</fullName>
    </submittedName>
</protein>
<dbReference type="AlphaFoldDB" id="A0A165GDK8"/>
<dbReference type="Proteomes" id="UP000077266">
    <property type="component" value="Unassembled WGS sequence"/>
</dbReference>
<dbReference type="InParanoid" id="A0A165GDK8"/>
<sequence>MAKIRAPTQQERLYFRTVPTSATWTRVWRAMFASSDLKTTRDAMGRIMYISRVGQHPQIAFTDSPLTSDFRAYKTLITLIINRSIDVNYSSVAQAVFAPVVSRFSRNLGIILHGSDKIRPPTLRALLAARDRSTSSRIPVDHALRALFLGAFVFALCARHHLSSLWTHETRDGTEPACPQVDALVPSDNARRILRLLDAKYDDPRLTEESALILGGAVRIAAESYDDQPPVGKDPRWDAFAPPARRLALPRV</sequence>
<gene>
    <name evidence="1" type="ORF">EXIGLDRAFT_794437</name>
</gene>
<evidence type="ECO:0000313" key="1">
    <source>
        <dbReference type="EMBL" id="KZV90363.1"/>
    </source>
</evidence>
<dbReference type="STRING" id="1314781.A0A165GDK8"/>
<name>A0A165GDK8_EXIGL</name>
<accession>A0A165GDK8</accession>